<keyword evidence="3" id="KW-0804">Transcription</keyword>
<organism evidence="5 6">
    <name type="scientific">Evansella tamaricis</name>
    <dbReference type="NCBI Taxonomy" id="2069301"/>
    <lineage>
        <taxon>Bacteria</taxon>
        <taxon>Bacillati</taxon>
        <taxon>Bacillota</taxon>
        <taxon>Bacilli</taxon>
        <taxon>Bacillales</taxon>
        <taxon>Bacillaceae</taxon>
        <taxon>Evansella</taxon>
    </lineage>
</organism>
<evidence type="ECO:0000256" key="3">
    <source>
        <dbReference type="ARBA" id="ARBA00023163"/>
    </source>
</evidence>
<protein>
    <submittedName>
        <fullName evidence="5">Metalloregulator ArsR/SmtB family transcription factor</fullName>
    </submittedName>
</protein>
<reference evidence="5 6" key="1">
    <citation type="submission" date="2021-06" db="EMBL/GenBank/DDBJ databases">
        <title>Bacillus sp. RD4P76, an endophyte from a halophyte.</title>
        <authorList>
            <person name="Sun J.-Q."/>
        </authorList>
    </citation>
    <scope>NUCLEOTIDE SEQUENCE [LARGE SCALE GENOMIC DNA]</scope>
    <source>
        <strain evidence="5 6">CGMCC 1.15917</strain>
    </source>
</reference>
<dbReference type="Pfam" id="PF01022">
    <property type="entry name" value="HTH_5"/>
    <property type="match status" value="1"/>
</dbReference>
<dbReference type="SMART" id="SM00418">
    <property type="entry name" value="HTH_ARSR"/>
    <property type="match status" value="1"/>
</dbReference>
<dbReference type="InterPro" id="IPR001845">
    <property type="entry name" value="HTH_ArsR_DNA-bd_dom"/>
</dbReference>
<feature type="domain" description="HTH arsR-type" evidence="4">
    <location>
        <begin position="6"/>
        <end position="101"/>
    </location>
</feature>
<dbReference type="InterPro" id="IPR011991">
    <property type="entry name" value="ArsR-like_HTH"/>
</dbReference>
<evidence type="ECO:0000313" key="6">
    <source>
        <dbReference type="Proteomes" id="UP000784880"/>
    </source>
</evidence>
<dbReference type="Proteomes" id="UP000784880">
    <property type="component" value="Unassembled WGS sequence"/>
</dbReference>
<accession>A0ABS6JKL1</accession>
<dbReference type="PROSITE" id="PS50987">
    <property type="entry name" value="HTH_ARSR_2"/>
    <property type="match status" value="1"/>
</dbReference>
<evidence type="ECO:0000259" key="4">
    <source>
        <dbReference type="PROSITE" id="PS50987"/>
    </source>
</evidence>
<evidence type="ECO:0000313" key="5">
    <source>
        <dbReference type="EMBL" id="MBU9712853.1"/>
    </source>
</evidence>
<comment type="caution">
    <text evidence="5">The sequence shown here is derived from an EMBL/GenBank/DDBJ whole genome shotgun (WGS) entry which is preliminary data.</text>
</comment>
<keyword evidence="6" id="KW-1185">Reference proteome</keyword>
<dbReference type="PANTHER" id="PTHR33154">
    <property type="entry name" value="TRANSCRIPTIONAL REGULATOR, ARSR FAMILY"/>
    <property type="match status" value="1"/>
</dbReference>
<dbReference type="CDD" id="cd00090">
    <property type="entry name" value="HTH_ARSR"/>
    <property type="match status" value="1"/>
</dbReference>
<keyword evidence="2" id="KW-0238">DNA-binding</keyword>
<dbReference type="NCBIfam" id="NF033788">
    <property type="entry name" value="HTH_metalloreg"/>
    <property type="match status" value="1"/>
</dbReference>
<evidence type="ECO:0000256" key="2">
    <source>
        <dbReference type="ARBA" id="ARBA00023125"/>
    </source>
</evidence>
<dbReference type="PANTHER" id="PTHR33154:SF18">
    <property type="entry name" value="ARSENICAL RESISTANCE OPERON REPRESSOR"/>
    <property type="match status" value="1"/>
</dbReference>
<keyword evidence="1" id="KW-0805">Transcription regulation</keyword>
<evidence type="ECO:0000256" key="1">
    <source>
        <dbReference type="ARBA" id="ARBA00023015"/>
    </source>
</evidence>
<proteinExistence type="predicted"/>
<gene>
    <name evidence="5" type="ORF">KS419_14070</name>
</gene>
<sequence length="117" mass="13467">MNMTTLPMIDLDQGSKLLKLMGDKTRLTIVSLLMSDECCVCELVEILKMSQPSISQHVAKLKSFNIVTERRQGQWIFYRVNKDSEVFPLVESIVKHLPDQKERIQTLEIKGLRVCCN</sequence>
<dbReference type="InterPro" id="IPR051081">
    <property type="entry name" value="HTH_MetalResp_TranReg"/>
</dbReference>
<dbReference type="EMBL" id="JAHQCS010000112">
    <property type="protein sequence ID" value="MBU9712853.1"/>
    <property type="molecule type" value="Genomic_DNA"/>
</dbReference>
<name>A0ABS6JKL1_9BACI</name>